<feature type="compositionally biased region" description="Low complexity" evidence="1">
    <location>
        <begin position="271"/>
        <end position="352"/>
    </location>
</feature>
<feature type="region of interest" description="Disordered" evidence="1">
    <location>
        <begin position="205"/>
        <end position="352"/>
    </location>
</feature>
<evidence type="ECO:0000313" key="4">
    <source>
        <dbReference type="Proteomes" id="UP000231019"/>
    </source>
</evidence>
<feature type="chain" id="PRO_5014695411" description="Lipoprotein" evidence="2">
    <location>
        <begin position="21"/>
        <end position="352"/>
    </location>
</feature>
<name>A0A2M7G6Z0_9BACT</name>
<organism evidence="3 4">
    <name type="scientific">bacterium (Candidatus Blackallbacteria) CG17_big_fil_post_rev_8_21_14_2_50_48_46</name>
    <dbReference type="NCBI Taxonomy" id="2014261"/>
    <lineage>
        <taxon>Bacteria</taxon>
        <taxon>Candidatus Blackallbacteria</taxon>
    </lineage>
</organism>
<evidence type="ECO:0000313" key="3">
    <source>
        <dbReference type="EMBL" id="PIW17826.1"/>
    </source>
</evidence>
<proteinExistence type="predicted"/>
<comment type="caution">
    <text evidence="3">The sequence shown here is derived from an EMBL/GenBank/DDBJ whole genome shotgun (WGS) entry which is preliminary data.</text>
</comment>
<feature type="compositionally biased region" description="Low complexity" evidence="1">
    <location>
        <begin position="205"/>
        <end position="243"/>
    </location>
</feature>
<dbReference type="PROSITE" id="PS51257">
    <property type="entry name" value="PROKAR_LIPOPROTEIN"/>
    <property type="match status" value="1"/>
</dbReference>
<accession>A0A2M7G6Z0</accession>
<dbReference type="AlphaFoldDB" id="A0A2M7G6Z0"/>
<evidence type="ECO:0000256" key="2">
    <source>
        <dbReference type="SAM" id="SignalP"/>
    </source>
</evidence>
<keyword evidence="2" id="KW-0732">Signal</keyword>
<evidence type="ECO:0000256" key="1">
    <source>
        <dbReference type="SAM" id="MobiDB-lite"/>
    </source>
</evidence>
<feature type="signal peptide" evidence="2">
    <location>
        <begin position="1"/>
        <end position="20"/>
    </location>
</feature>
<sequence>MFKPFATLALGLSLSLNTLALSGCKGKEEKRTYVPKKTEDVSVVANNVGDSLDLSQLPALVRQAKDGEDLEKLLNSSGVNNLDLNQDGNVDYLNVEEFRENGQQGFVLFTNENNQREDIAQVMINKTGQNAEIAVQGSPNYYPEQTVHRSHFPVGEILLAAWLFNLTRPRYYHPPYYFGYYPRYYRGVHVIPRTAYRTRLGSSTYRTRYGSSRPVTSTRSTGRFGSSSFGASSSRTRTTTTTRNGMNQSRNSLSNVNGSSFNRTTNKRPAGSGSTTGSSSFGSSSNRNRSTFGGSSNRSTGSSFGGSSSRSSTGSSGFGSNSSRSRSSSGSSFGSSSSRSRSSSGSSSRRRR</sequence>
<feature type="compositionally biased region" description="Polar residues" evidence="1">
    <location>
        <begin position="244"/>
        <end position="264"/>
    </location>
</feature>
<dbReference type="EMBL" id="PFFQ01000019">
    <property type="protein sequence ID" value="PIW17826.1"/>
    <property type="molecule type" value="Genomic_DNA"/>
</dbReference>
<protein>
    <recommendedName>
        <fullName evidence="5">Lipoprotein</fullName>
    </recommendedName>
</protein>
<evidence type="ECO:0008006" key="5">
    <source>
        <dbReference type="Google" id="ProtNLM"/>
    </source>
</evidence>
<reference evidence="3 4" key="1">
    <citation type="submission" date="2017-09" db="EMBL/GenBank/DDBJ databases">
        <title>Depth-based differentiation of microbial function through sediment-hosted aquifers and enrichment of novel symbionts in the deep terrestrial subsurface.</title>
        <authorList>
            <person name="Probst A.J."/>
            <person name="Ladd B."/>
            <person name="Jarett J.K."/>
            <person name="Geller-Mcgrath D.E."/>
            <person name="Sieber C.M."/>
            <person name="Emerson J.B."/>
            <person name="Anantharaman K."/>
            <person name="Thomas B.C."/>
            <person name="Malmstrom R."/>
            <person name="Stieglmeier M."/>
            <person name="Klingl A."/>
            <person name="Woyke T."/>
            <person name="Ryan C.M."/>
            <person name="Banfield J.F."/>
        </authorList>
    </citation>
    <scope>NUCLEOTIDE SEQUENCE [LARGE SCALE GENOMIC DNA]</scope>
    <source>
        <strain evidence="3">CG17_big_fil_post_rev_8_21_14_2_50_48_46</strain>
    </source>
</reference>
<gene>
    <name evidence="3" type="ORF">COW36_07090</name>
</gene>
<dbReference type="Proteomes" id="UP000231019">
    <property type="component" value="Unassembled WGS sequence"/>
</dbReference>